<feature type="chain" id="PRO_5003263626" evidence="1">
    <location>
        <begin position="20"/>
        <end position="48"/>
    </location>
</feature>
<organism evidence="2">
    <name type="scientific">Hottentotta judaicus</name>
    <name type="common">Black scorpion</name>
    <name type="synonym">Buthotus judaicus</name>
    <dbReference type="NCBI Taxonomy" id="6863"/>
    <lineage>
        <taxon>Eukaryota</taxon>
        <taxon>Metazoa</taxon>
        <taxon>Ecdysozoa</taxon>
        <taxon>Arthropoda</taxon>
        <taxon>Chelicerata</taxon>
        <taxon>Arachnida</taxon>
        <taxon>Scorpiones</taxon>
        <taxon>Buthida</taxon>
        <taxon>Buthoidea</taxon>
        <taxon>Buthidae</taxon>
        <taxon>Hottentotta</taxon>
    </lineage>
</organism>
<accession>F1CIX0</accession>
<dbReference type="EMBL" id="HQ288076">
    <property type="protein sequence ID" value="ADY39501.1"/>
    <property type="molecule type" value="mRNA"/>
</dbReference>
<feature type="non-terminal residue" evidence="2">
    <location>
        <position position="48"/>
    </location>
</feature>
<name>F1CIX0_HOTJU</name>
<proteinExistence type="evidence at transcript level"/>
<reference evidence="2" key="1">
    <citation type="journal article" date="2011" name="Toxicon">
        <title>The tale of a resting gland: transcriptome of a replete venom gland from the scorpion Hottentotta judaicus.</title>
        <authorList>
            <person name="Morgenstern D."/>
            <person name="Rohde B.H."/>
            <person name="King G.F."/>
            <person name="Tal T."/>
            <person name="Sher D."/>
            <person name="Zlotkin E."/>
        </authorList>
    </citation>
    <scope>NUCLEOTIDE SEQUENCE</scope>
    <source>
        <tissue evidence="2">Telson</tissue>
    </source>
</reference>
<dbReference type="AlphaFoldDB" id="F1CIX0"/>
<sequence length="48" mass="5457">MQVIFRVLIATSALSLVFGIDYPDYPRSHSGDWYQCASQRAGFCKRVC</sequence>
<evidence type="ECO:0000313" key="2">
    <source>
        <dbReference type="EMBL" id="ADY39501.1"/>
    </source>
</evidence>
<feature type="signal peptide" evidence="1">
    <location>
        <begin position="1"/>
        <end position="19"/>
    </location>
</feature>
<keyword evidence="1" id="KW-0732">Signal</keyword>
<protein>
    <submittedName>
        <fullName evidence="2">Putative lypolysis-activating peptide beta-chain</fullName>
    </submittedName>
</protein>
<evidence type="ECO:0000256" key="1">
    <source>
        <dbReference type="SAM" id="SignalP"/>
    </source>
</evidence>